<dbReference type="AlphaFoldDB" id="A0A8T0R907"/>
<comment type="caution">
    <text evidence="2">The sequence shown here is derived from an EMBL/GenBank/DDBJ whole genome shotgun (WGS) entry which is preliminary data.</text>
</comment>
<evidence type="ECO:0000256" key="1">
    <source>
        <dbReference type="SAM" id="MobiDB-lite"/>
    </source>
</evidence>
<feature type="region of interest" description="Disordered" evidence="1">
    <location>
        <begin position="1"/>
        <end position="32"/>
    </location>
</feature>
<dbReference type="EMBL" id="CM029047">
    <property type="protein sequence ID" value="KAG2582231.1"/>
    <property type="molecule type" value="Genomic_DNA"/>
</dbReference>
<sequence length="237" mass="24942">MRTAPADSPATKTQPGSASSDSMGQRRTAAASSMAASGCAPASGASHRHDAAICSRLLVGVAWGHSPARTRPLPASPAGRRRHPRYTAASHSGIPGLPCSNPRIFPFASHSSHVCTVQNSCRRMGSRKKLLLLQLAFWLVGIKDDNTTAPYPEPLSDQLDKSIVGGGLQLFEFSDHNAGLEVPGTFPPSHFDSASGMAPLPIKLRAIALATLAKTFTKTISIVAHGSLINKHVIVKN</sequence>
<evidence type="ECO:0000313" key="2">
    <source>
        <dbReference type="EMBL" id="KAG2582231.1"/>
    </source>
</evidence>
<dbReference type="Proteomes" id="UP000823388">
    <property type="component" value="Chromosome 6K"/>
</dbReference>
<keyword evidence="3" id="KW-1185">Reference proteome</keyword>
<organism evidence="2 3">
    <name type="scientific">Panicum virgatum</name>
    <name type="common">Blackwell switchgrass</name>
    <dbReference type="NCBI Taxonomy" id="38727"/>
    <lineage>
        <taxon>Eukaryota</taxon>
        <taxon>Viridiplantae</taxon>
        <taxon>Streptophyta</taxon>
        <taxon>Embryophyta</taxon>
        <taxon>Tracheophyta</taxon>
        <taxon>Spermatophyta</taxon>
        <taxon>Magnoliopsida</taxon>
        <taxon>Liliopsida</taxon>
        <taxon>Poales</taxon>
        <taxon>Poaceae</taxon>
        <taxon>PACMAD clade</taxon>
        <taxon>Panicoideae</taxon>
        <taxon>Panicodae</taxon>
        <taxon>Paniceae</taxon>
        <taxon>Panicinae</taxon>
        <taxon>Panicum</taxon>
        <taxon>Panicum sect. Hiantes</taxon>
    </lineage>
</organism>
<feature type="region of interest" description="Disordered" evidence="1">
    <location>
        <begin position="66"/>
        <end position="91"/>
    </location>
</feature>
<accession>A0A8T0R907</accession>
<name>A0A8T0R907_PANVG</name>
<gene>
    <name evidence="2" type="ORF">PVAP13_6KG095835</name>
</gene>
<proteinExistence type="predicted"/>
<evidence type="ECO:0000313" key="3">
    <source>
        <dbReference type="Proteomes" id="UP000823388"/>
    </source>
</evidence>
<protein>
    <submittedName>
        <fullName evidence="2">Uncharacterized protein</fullName>
    </submittedName>
</protein>
<reference evidence="2" key="1">
    <citation type="submission" date="2020-05" db="EMBL/GenBank/DDBJ databases">
        <title>WGS assembly of Panicum virgatum.</title>
        <authorList>
            <person name="Lovell J.T."/>
            <person name="Jenkins J."/>
            <person name="Shu S."/>
            <person name="Juenger T.E."/>
            <person name="Schmutz J."/>
        </authorList>
    </citation>
    <scope>NUCLEOTIDE SEQUENCE</scope>
    <source>
        <strain evidence="2">AP13</strain>
    </source>
</reference>
<feature type="compositionally biased region" description="Polar residues" evidence="1">
    <location>
        <begin position="10"/>
        <end position="25"/>
    </location>
</feature>